<dbReference type="Proteomes" id="UP000271889">
    <property type="component" value="Unassembled WGS sequence"/>
</dbReference>
<dbReference type="GO" id="GO:0005980">
    <property type="term" value="P:glycogen catabolic process"/>
    <property type="evidence" value="ECO:0007669"/>
    <property type="project" value="InterPro"/>
</dbReference>
<dbReference type="InterPro" id="IPR017853">
    <property type="entry name" value="GH"/>
</dbReference>
<dbReference type="InterPro" id="IPR032792">
    <property type="entry name" value="AGL_glucanoTrfase"/>
</dbReference>
<dbReference type="PANTHER" id="PTHR10569">
    <property type="entry name" value="GLYCOGEN DEBRANCHING ENZYME"/>
    <property type="match status" value="1"/>
</dbReference>
<reference evidence="2 3" key="1">
    <citation type="submission" date="2018-11" db="EMBL/GenBank/DDBJ databases">
        <authorList>
            <consortium name="Pathogen Informatics"/>
        </authorList>
    </citation>
    <scope>NUCLEOTIDE SEQUENCE [LARGE SCALE GENOMIC DNA]</scope>
</reference>
<dbReference type="Pfam" id="PF14701">
    <property type="entry name" value="hDGE_amylase"/>
    <property type="match status" value="1"/>
</dbReference>
<evidence type="ECO:0000259" key="1">
    <source>
        <dbReference type="Pfam" id="PF14701"/>
    </source>
</evidence>
<dbReference type="PANTHER" id="PTHR10569:SF2">
    <property type="entry name" value="GLYCOGEN DEBRANCHING ENZYME"/>
    <property type="match status" value="1"/>
</dbReference>
<dbReference type="SUPFAM" id="SSF51445">
    <property type="entry name" value="(Trans)glycosidases"/>
    <property type="match status" value="1"/>
</dbReference>
<evidence type="ECO:0000313" key="2">
    <source>
        <dbReference type="EMBL" id="VDK62309.1"/>
    </source>
</evidence>
<dbReference type="OrthoDB" id="10248904at2759"/>
<dbReference type="GO" id="GO:0004135">
    <property type="term" value="F:amylo-alpha-1,6-glucosidase activity"/>
    <property type="evidence" value="ECO:0007669"/>
    <property type="project" value="InterPro"/>
</dbReference>
<dbReference type="InterPro" id="IPR010401">
    <property type="entry name" value="AGL/Gdb1"/>
</dbReference>
<evidence type="ECO:0000313" key="3">
    <source>
        <dbReference type="Proteomes" id="UP000271889"/>
    </source>
</evidence>
<keyword evidence="3" id="KW-1185">Reference proteome</keyword>
<organism evidence="2 3">
    <name type="scientific">Cylicostephanus goldi</name>
    <name type="common">Nematode worm</name>
    <dbReference type="NCBI Taxonomy" id="71465"/>
    <lineage>
        <taxon>Eukaryota</taxon>
        <taxon>Metazoa</taxon>
        <taxon>Ecdysozoa</taxon>
        <taxon>Nematoda</taxon>
        <taxon>Chromadorea</taxon>
        <taxon>Rhabditida</taxon>
        <taxon>Rhabditina</taxon>
        <taxon>Rhabditomorpha</taxon>
        <taxon>Strongyloidea</taxon>
        <taxon>Strongylidae</taxon>
        <taxon>Cylicostephanus</taxon>
    </lineage>
</organism>
<accession>A0A3P6RPT0</accession>
<feature type="domain" description="Glycogen debranching enzyme glucanotransferase" evidence="1">
    <location>
        <begin position="1"/>
        <end position="73"/>
    </location>
</feature>
<dbReference type="GO" id="GO:0004134">
    <property type="term" value="F:4-alpha-glucanotransferase activity"/>
    <property type="evidence" value="ECO:0007669"/>
    <property type="project" value="InterPro"/>
</dbReference>
<dbReference type="EMBL" id="UYRV01016649">
    <property type="protein sequence ID" value="VDK62309.1"/>
    <property type="molecule type" value="Genomic_DNA"/>
</dbReference>
<gene>
    <name evidence="2" type="ORF">CGOC_LOCUS5472</name>
</gene>
<protein>
    <recommendedName>
        <fullName evidence="1">Glycogen debranching enzyme glucanotransferase domain-containing protein</fullName>
    </recommendedName>
</protein>
<proteinExistence type="predicted"/>
<sequence length="92" mass="10733">MIHLTPVHELGVSDSAYSISNHHALIKTIHEPDRQVTMKDVSDFVTKVEREWEMLTVQDVVWNHAAKNAQWLLVSLQIQRQIPRLQYKENSC</sequence>
<dbReference type="AlphaFoldDB" id="A0A3P6RPT0"/>
<name>A0A3P6RPT0_CYLGO</name>